<accession>A0ABD1QH44</accession>
<organism evidence="1 2">
    <name type="scientific">Abeliophyllum distichum</name>
    <dbReference type="NCBI Taxonomy" id="126358"/>
    <lineage>
        <taxon>Eukaryota</taxon>
        <taxon>Viridiplantae</taxon>
        <taxon>Streptophyta</taxon>
        <taxon>Embryophyta</taxon>
        <taxon>Tracheophyta</taxon>
        <taxon>Spermatophyta</taxon>
        <taxon>Magnoliopsida</taxon>
        <taxon>eudicotyledons</taxon>
        <taxon>Gunneridae</taxon>
        <taxon>Pentapetalae</taxon>
        <taxon>asterids</taxon>
        <taxon>lamiids</taxon>
        <taxon>Lamiales</taxon>
        <taxon>Oleaceae</taxon>
        <taxon>Forsythieae</taxon>
        <taxon>Abeliophyllum</taxon>
    </lineage>
</organism>
<dbReference type="AlphaFoldDB" id="A0ABD1QH44"/>
<keyword evidence="2" id="KW-1185">Reference proteome</keyword>
<dbReference type="EMBL" id="JBFOLK010000011">
    <property type="protein sequence ID" value="KAL2475515.1"/>
    <property type="molecule type" value="Genomic_DNA"/>
</dbReference>
<gene>
    <name evidence="1" type="ORF">Adt_36251</name>
</gene>
<sequence>MEAILVQQKVARALDGKYPDSYSKDQKDEADELAYTYIILHLSDSVLRKDLDESPDMFNKIVQAIENTGDKVPDDYRAIILLNSLPESAREIKKFIMYGRNVLTPEIVVNSLKSKELELTPQKLMVRG</sequence>
<evidence type="ECO:0000313" key="2">
    <source>
        <dbReference type="Proteomes" id="UP001604336"/>
    </source>
</evidence>
<proteinExistence type="predicted"/>
<comment type="caution">
    <text evidence="1">The sequence shown here is derived from an EMBL/GenBank/DDBJ whole genome shotgun (WGS) entry which is preliminary data.</text>
</comment>
<reference evidence="2" key="1">
    <citation type="submission" date="2024-07" db="EMBL/GenBank/DDBJ databases">
        <title>Two chromosome-level genome assemblies of Korean endemic species Abeliophyllum distichum and Forsythia ovata (Oleaceae).</title>
        <authorList>
            <person name="Jang H."/>
        </authorList>
    </citation>
    <scope>NUCLEOTIDE SEQUENCE [LARGE SCALE GENOMIC DNA]</scope>
</reference>
<evidence type="ECO:0000313" key="1">
    <source>
        <dbReference type="EMBL" id="KAL2475515.1"/>
    </source>
</evidence>
<name>A0ABD1QH44_9LAMI</name>
<protein>
    <submittedName>
        <fullName evidence="1">G-type lectin S-receptor-like serine/threonine-protein kinase SD3-1</fullName>
    </submittedName>
</protein>
<dbReference type="Proteomes" id="UP001604336">
    <property type="component" value="Unassembled WGS sequence"/>
</dbReference>